<dbReference type="AlphaFoldDB" id="A0A0G0YVN8"/>
<proteinExistence type="predicted"/>
<evidence type="ECO:0000313" key="2">
    <source>
        <dbReference type="Proteomes" id="UP000034753"/>
    </source>
</evidence>
<sequence length="289" mass="33977">MNQTKPVIGSLYSYLPLRVSLYKGYRKMSERVKPTKSQELYKQKLELMTYRDDFQTEINFIRKRFGIPDSGFPDFKTCGKWAQEITTSSEPEKSVKKDPMRAYAKLREGTLFSSEYEKVLSRLMKTLDIDNRWFEAVEYYLLFNKTDAHQMLPKSVVVELLAEPKTNKQKLYLQITADTEQRDIIEWWSTVQKFQGILRSNSEIDYSKSASEILKKIKSIDPVPYVAIQEKKKDRKKSSLTIKKCRDAYLLRSEGKSYNEIKKVIGCAQNEVGMYIGRYKKMIRNNRLD</sequence>
<dbReference type="EMBL" id="LCBN01000018">
    <property type="protein sequence ID" value="KKS13746.1"/>
    <property type="molecule type" value="Genomic_DNA"/>
</dbReference>
<dbReference type="Proteomes" id="UP000034753">
    <property type="component" value="Unassembled WGS sequence"/>
</dbReference>
<reference evidence="1 2" key="1">
    <citation type="journal article" date="2015" name="Nature">
        <title>rRNA introns, odd ribosomes, and small enigmatic genomes across a large radiation of phyla.</title>
        <authorList>
            <person name="Brown C.T."/>
            <person name="Hug L.A."/>
            <person name="Thomas B.C."/>
            <person name="Sharon I."/>
            <person name="Castelle C.J."/>
            <person name="Singh A."/>
            <person name="Wilkins M.J."/>
            <person name="Williams K.H."/>
            <person name="Banfield J.F."/>
        </authorList>
    </citation>
    <scope>NUCLEOTIDE SEQUENCE [LARGE SCALE GENOMIC DNA]</scope>
</reference>
<gene>
    <name evidence="1" type="ORF">UU67_C0018G0008</name>
</gene>
<protein>
    <submittedName>
        <fullName evidence="1">Uncharacterized protein</fullName>
    </submittedName>
</protein>
<name>A0A0G0YVN8_9BACT</name>
<accession>A0A0G0YVN8</accession>
<organism evidence="1 2">
    <name type="scientific">Candidatus Daviesbacteria bacterium GW2011_GWB1_41_5</name>
    <dbReference type="NCBI Taxonomy" id="1618429"/>
    <lineage>
        <taxon>Bacteria</taxon>
        <taxon>Candidatus Daviesiibacteriota</taxon>
    </lineage>
</organism>
<evidence type="ECO:0000313" key="1">
    <source>
        <dbReference type="EMBL" id="KKS13746.1"/>
    </source>
</evidence>
<comment type="caution">
    <text evidence="1">The sequence shown here is derived from an EMBL/GenBank/DDBJ whole genome shotgun (WGS) entry which is preliminary data.</text>
</comment>